<keyword evidence="3" id="KW-1185">Reference proteome</keyword>
<accession>A0ABR0SUU7</accession>
<proteinExistence type="predicted"/>
<comment type="caution">
    <text evidence="2">The sequence shown here is derived from an EMBL/GenBank/DDBJ whole genome shotgun (WGS) entry which is preliminary data.</text>
</comment>
<evidence type="ECO:0000313" key="3">
    <source>
        <dbReference type="Proteomes" id="UP001338125"/>
    </source>
</evidence>
<dbReference type="EMBL" id="JAVFKD010000004">
    <property type="protein sequence ID" value="KAK5995965.1"/>
    <property type="molecule type" value="Genomic_DNA"/>
</dbReference>
<feature type="signal peptide" evidence="1">
    <location>
        <begin position="1"/>
        <end position="19"/>
    </location>
</feature>
<keyword evidence="1" id="KW-0732">Signal</keyword>
<sequence length="202" mass="22089">MKVSLFSSIVASALAVVKASGPDLDGAVKDLQDITATAQAADKSVSPHRAPLHPIVPIANVGKAYLSHSLLVVAEIRWKKLQSRIRDIELLLSDVVDIFEDTLPSDLNDSDRLKFCIPIKDAIASQKTLVEDLFQWSGIFTKSHIPIRSCYESWARANTNFFNLLNGMGVDSCGWNQGAFYGLLGTLKGLIHSVPLDVEDEL</sequence>
<reference evidence="2 3" key="1">
    <citation type="submission" date="2024-01" db="EMBL/GenBank/DDBJ databases">
        <title>Complete genome of Cladobotryum mycophilum ATHUM6906.</title>
        <authorList>
            <person name="Christinaki A.C."/>
            <person name="Myridakis A.I."/>
            <person name="Kouvelis V.N."/>
        </authorList>
    </citation>
    <scope>NUCLEOTIDE SEQUENCE [LARGE SCALE GENOMIC DNA]</scope>
    <source>
        <strain evidence="2 3">ATHUM6906</strain>
    </source>
</reference>
<feature type="chain" id="PRO_5045633015" evidence="1">
    <location>
        <begin position="20"/>
        <end position="202"/>
    </location>
</feature>
<gene>
    <name evidence="2" type="ORF">PT974_04385</name>
</gene>
<evidence type="ECO:0000313" key="2">
    <source>
        <dbReference type="EMBL" id="KAK5995965.1"/>
    </source>
</evidence>
<dbReference type="Proteomes" id="UP001338125">
    <property type="component" value="Unassembled WGS sequence"/>
</dbReference>
<protein>
    <submittedName>
        <fullName evidence="2">Uncharacterized protein</fullName>
    </submittedName>
</protein>
<organism evidence="2 3">
    <name type="scientific">Cladobotryum mycophilum</name>
    <dbReference type="NCBI Taxonomy" id="491253"/>
    <lineage>
        <taxon>Eukaryota</taxon>
        <taxon>Fungi</taxon>
        <taxon>Dikarya</taxon>
        <taxon>Ascomycota</taxon>
        <taxon>Pezizomycotina</taxon>
        <taxon>Sordariomycetes</taxon>
        <taxon>Hypocreomycetidae</taxon>
        <taxon>Hypocreales</taxon>
        <taxon>Hypocreaceae</taxon>
        <taxon>Cladobotryum</taxon>
    </lineage>
</organism>
<name>A0ABR0SUU7_9HYPO</name>
<evidence type="ECO:0000256" key="1">
    <source>
        <dbReference type="SAM" id="SignalP"/>
    </source>
</evidence>